<accession>A0A1D6E571</accession>
<sequence>MVLDGGLLGDEIIIEPPLSEGSGDLVRVVPDPSIWGGPTLAWMSTEGGPYFILDDLEEREFWDELRAVTQELMMRSMFKSIFVRRERDVWATLQRHRAMLLCSNEQLTWRSAEVTDLTSQCEELKEEGAANRKEVCRLRDEVHDLKVNRHEEELRQVKESLQVVTVEQDKASLHVDSLSKSLEDERSKGLALNARIGALEKDLEAIA</sequence>
<dbReference type="EMBL" id="CM007648">
    <property type="protein sequence ID" value="ONM15645.1"/>
    <property type="molecule type" value="Genomic_DNA"/>
</dbReference>
<protein>
    <submittedName>
        <fullName evidence="1">Uncharacterized protein</fullName>
    </submittedName>
</protein>
<proteinExistence type="predicted"/>
<evidence type="ECO:0000313" key="1">
    <source>
        <dbReference type="EMBL" id="ONM15645.1"/>
    </source>
</evidence>
<name>A0A1D6E571_MAIZE</name>
<dbReference type="InParanoid" id="A0A1D6E571"/>
<gene>
    <name evidence="1" type="ORF">ZEAMMB73_Zm00001d002930</name>
</gene>
<dbReference type="SMR" id="A0A1D6E571"/>
<reference evidence="1" key="1">
    <citation type="submission" date="2015-12" db="EMBL/GenBank/DDBJ databases">
        <title>Update maize B73 reference genome by single molecule sequencing technologies.</title>
        <authorList>
            <consortium name="Maize Genome Sequencing Project"/>
            <person name="Ware D."/>
        </authorList>
    </citation>
    <scope>NUCLEOTIDE SEQUENCE [LARGE SCALE GENOMIC DNA]</scope>
    <source>
        <tissue evidence="1">Seedling</tissue>
    </source>
</reference>
<organism evidence="1">
    <name type="scientific">Zea mays</name>
    <name type="common">Maize</name>
    <dbReference type="NCBI Taxonomy" id="4577"/>
    <lineage>
        <taxon>Eukaryota</taxon>
        <taxon>Viridiplantae</taxon>
        <taxon>Streptophyta</taxon>
        <taxon>Embryophyta</taxon>
        <taxon>Tracheophyta</taxon>
        <taxon>Spermatophyta</taxon>
        <taxon>Magnoliopsida</taxon>
        <taxon>Liliopsida</taxon>
        <taxon>Poales</taxon>
        <taxon>Poaceae</taxon>
        <taxon>PACMAD clade</taxon>
        <taxon>Panicoideae</taxon>
        <taxon>Andropogonodae</taxon>
        <taxon>Andropogoneae</taxon>
        <taxon>Tripsacinae</taxon>
        <taxon>Zea</taxon>
    </lineage>
</organism>
<dbReference type="AlphaFoldDB" id="A0A1D6E571"/>